<dbReference type="Pfam" id="PF03357">
    <property type="entry name" value="Snf7"/>
    <property type="match status" value="1"/>
</dbReference>
<evidence type="ECO:0000313" key="4">
    <source>
        <dbReference type="EnsemblMetazoa" id="RPRC006501-PA"/>
    </source>
</evidence>
<dbReference type="GO" id="GO:0000815">
    <property type="term" value="C:ESCRT III complex"/>
    <property type="evidence" value="ECO:0007669"/>
    <property type="project" value="TreeGrafter"/>
</dbReference>
<dbReference type="STRING" id="13249.T1HR31"/>
<feature type="region of interest" description="Disordered" evidence="3">
    <location>
        <begin position="392"/>
        <end position="415"/>
    </location>
</feature>
<proteinExistence type="inferred from homology"/>
<reference evidence="4" key="1">
    <citation type="submission" date="2015-05" db="UniProtKB">
        <authorList>
            <consortium name="EnsemblMetazoa"/>
        </authorList>
    </citation>
    <scope>IDENTIFICATION</scope>
</reference>
<dbReference type="eggNOG" id="KOG2911">
    <property type="taxonomic scope" value="Eukaryota"/>
</dbReference>
<dbReference type="GO" id="GO:0005771">
    <property type="term" value="C:multivesicular body"/>
    <property type="evidence" value="ECO:0007669"/>
    <property type="project" value="TreeGrafter"/>
</dbReference>
<feature type="coiled-coil region" evidence="2">
    <location>
        <begin position="233"/>
        <end position="264"/>
    </location>
</feature>
<protein>
    <recommendedName>
        <fullName evidence="6">Charged multivesicular body protein 7</fullName>
    </recommendedName>
</protein>
<accession>T1HR31</accession>
<dbReference type="EMBL" id="ACPB03022348">
    <property type="status" value="NOT_ANNOTATED_CDS"/>
    <property type="molecule type" value="Genomic_DNA"/>
</dbReference>
<dbReference type="RefSeq" id="XP_073997780.1">
    <property type="nucleotide sequence ID" value="XM_074141679.1"/>
</dbReference>
<dbReference type="VEuPathDB" id="VectorBase:RPRC006501"/>
<evidence type="ECO:0000313" key="5">
    <source>
        <dbReference type="Proteomes" id="UP000015103"/>
    </source>
</evidence>
<dbReference type="FunCoup" id="T1HR31">
    <property type="interactions" value="1511"/>
</dbReference>
<dbReference type="GO" id="GO:0009898">
    <property type="term" value="C:cytoplasmic side of plasma membrane"/>
    <property type="evidence" value="ECO:0007669"/>
    <property type="project" value="TreeGrafter"/>
</dbReference>
<dbReference type="PANTHER" id="PTHR22761:SF21">
    <property type="entry name" value="CHARGED MULTIVESICULAR BODY PROTEIN 7"/>
    <property type="match status" value="1"/>
</dbReference>
<name>T1HR31_RHOPR</name>
<keyword evidence="2" id="KW-0175">Coiled coil</keyword>
<dbReference type="InterPro" id="IPR005024">
    <property type="entry name" value="Snf7_fam"/>
</dbReference>
<evidence type="ECO:0000256" key="2">
    <source>
        <dbReference type="SAM" id="Coils"/>
    </source>
</evidence>
<comment type="similarity">
    <text evidence="1">Belongs to the SNF7 family.</text>
</comment>
<dbReference type="OMA" id="LQLQFMR"/>
<dbReference type="GeneID" id="141461041"/>
<evidence type="ECO:0000256" key="3">
    <source>
        <dbReference type="SAM" id="MobiDB-lite"/>
    </source>
</evidence>
<dbReference type="GO" id="GO:0006900">
    <property type="term" value="P:vesicle budding from membrane"/>
    <property type="evidence" value="ECO:0007669"/>
    <property type="project" value="TreeGrafter"/>
</dbReference>
<dbReference type="GO" id="GO:0032511">
    <property type="term" value="P:late endosome to vacuole transport via multivesicular body sorting pathway"/>
    <property type="evidence" value="ECO:0007669"/>
    <property type="project" value="TreeGrafter"/>
</dbReference>
<dbReference type="AlphaFoldDB" id="T1HR31"/>
<keyword evidence="5" id="KW-1185">Reference proteome</keyword>
<dbReference type="InParanoid" id="T1HR31"/>
<sequence>MNENQISSPVKEMPDCWEDDKRMNVLFSPFRKRELNPVDYDSKMKFWNNIIEKWCVENNHCVLTLTTLRTAFKRKGRTPSCLTTVVEELLRAGDLKNKNDFLSMTMSQTSWTGWAMNSVKSPLIWSLSKLKEVLTEIDVNEIQYIYIGYLKSKEKSILSKAEQQPEKTLYTLEEMRKLAEPLCSTETAELLLHWLKLEGKACSMRCDDQELIKLTSGSSSLQITDRDIAQFKLTQSKDALMKAIEVLEEEKQKALYDAKEHLAKGLRMAAKSSLRKKKALEECITKRISTLDNLDLLFTRIRDAQSDAEVYDSYKIGVSALKATFKQAGLSEDNVVSTITEVEEVSEMQDEIQNMLAQQLQLHTESELEEELSTILSSFKPEDELNLPEVPSMDLLERKQNEDKKSDPVKFALAE</sequence>
<dbReference type="Proteomes" id="UP000015103">
    <property type="component" value="Unassembled WGS sequence"/>
</dbReference>
<feature type="compositionally biased region" description="Basic and acidic residues" evidence="3">
    <location>
        <begin position="395"/>
        <end position="408"/>
    </location>
</feature>
<dbReference type="EnsemblMetazoa" id="RPRC006501-RA">
    <property type="protein sequence ID" value="RPRC006501-PA"/>
    <property type="gene ID" value="RPRC006501"/>
</dbReference>
<dbReference type="Pfam" id="PF25880">
    <property type="entry name" value="WHD_CHMP7_1st"/>
    <property type="match status" value="1"/>
</dbReference>
<evidence type="ECO:0008006" key="6">
    <source>
        <dbReference type="Google" id="ProtNLM"/>
    </source>
</evidence>
<organism evidence="4 5">
    <name type="scientific">Rhodnius prolixus</name>
    <name type="common">Triatomid bug</name>
    <dbReference type="NCBI Taxonomy" id="13249"/>
    <lineage>
        <taxon>Eukaryota</taxon>
        <taxon>Metazoa</taxon>
        <taxon>Ecdysozoa</taxon>
        <taxon>Arthropoda</taxon>
        <taxon>Hexapoda</taxon>
        <taxon>Insecta</taxon>
        <taxon>Pterygota</taxon>
        <taxon>Neoptera</taxon>
        <taxon>Paraneoptera</taxon>
        <taxon>Hemiptera</taxon>
        <taxon>Heteroptera</taxon>
        <taxon>Panheteroptera</taxon>
        <taxon>Cimicomorpha</taxon>
        <taxon>Reduviidae</taxon>
        <taxon>Triatominae</taxon>
        <taxon>Rhodnius</taxon>
    </lineage>
</organism>
<dbReference type="HOGENOM" id="CLU_044768_1_0_1"/>
<evidence type="ECO:0000256" key="1">
    <source>
        <dbReference type="ARBA" id="ARBA00006190"/>
    </source>
</evidence>
<dbReference type="PANTHER" id="PTHR22761">
    <property type="entry name" value="CHARGED MULTIVESICULAR BODY PROTEIN"/>
    <property type="match status" value="1"/>
</dbReference>